<gene>
    <name evidence="2" type="ORF">GTA08_BOTSDO13121</name>
</gene>
<dbReference type="PANTHER" id="PTHR47843">
    <property type="entry name" value="BTB DOMAIN-CONTAINING PROTEIN-RELATED"/>
    <property type="match status" value="1"/>
</dbReference>
<dbReference type="AlphaFoldDB" id="A0A8H4N8N9"/>
<feature type="region of interest" description="Disordered" evidence="1">
    <location>
        <begin position="104"/>
        <end position="127"/>
    </location>
</feature>
<sequence>MSAINSETFRGGTFNFYIGPDEVHFILYKNLVSRYSEPLGSMMTNGMKESHEGRAFLKDVDPDTFCRFAEFVHSGDYSAAAPVEVPLPPAEVPPAEDAAVEMFPAEEPSAEAPPEEAPPAEEPESIAGYDWGWVPRTQRKKRTRTAPPPPLPFPVDPAPGLNHSPDMSYTQTFASHISVYHFAKLYLVAGLKELATQKLSEALNLFQCYPERATDICHIVRLVYNHEDGNTHPSPLHDTISDYATNNFKVLMASRHFKDLLAEGGLFPPDVCSKVADLLN</sequence>
<organism evidence="2 3">
    <name type="scientific">Botryosphaeria dothidea</name>
    <dbReference type="NCBI Taxonomy" id="55169"/>
    <lineage>
        <taxon>Eukaryota</taxon>
        <taxon>Fungi</taxon>
        <taxon>Dikarya</taxon>
        <taxon>Ascomycota</taxon>
        <taxon>Pezizomycotina</taxon>
        <taxon>Dothideomycetes</taxon>
        <taxon>Dothideomycetes incertae sedis</taxon>
        <taxon>Botryosphaeriales</taxon>
        <taxon>Botryosphaeriaceae</taxon>
        <taxon>Botryosphaeria</taxon>
    </lineage>
</organism>
<evidence type="ECO:0008006" key="4">
    <source>
        <dbReference type="Google" id="ProtNLM"/>
    </source>
</evidence>
<dbReference type="OrthoDB" id="9997739at2759"/>
<dbReference type="InterPro" id="IPR011333">
    <property type="entry name" value="SKP1/BTB/POZ_sf"/>
</dbReference>
<keyword evidence="3" id="KW-1185">Reference proteome</keyword>
<name>A0A8H4N8N9_9PEZI</name>
<protein>
    <recommendedName>
        <fullName evidence="4">BTB domain-containing protein</fullName>
    </recommendedName>
</protein>
<evidence type="ECO:0000256" key="1">
    <source>
        <dbReference type="SAM" id="MobiDB-lite"/>
    </source>
</evidence>
<dbReference type="Proteomes" id="UP000572817">
    <property type="component" value="Unassembled WGS sequence"/>
</dbReference>
<accession>A0A8H4N8N9</accession>
<dbReference type="SUPFAM" id="SSF54695">
    <property type="entry name" value="POZ domain"/>
    <property type="match status" value="1"/>
</dbReference>
<evidence type="ECO:0000313" key="2">
    <source>
        <dbReference type="EMBL" id="KAF4311353.1"/>
    </source>
</evidence>
<reference evidence="2" key="1">
    <citation type="submission" date="2020-04" db="EMBL/GenBank/DDBJ databases">
        <title>Genome Assembly and Annotation of Botryosphaeria dothidea sdau 11-99, a Latent Pathogen of Apple Fruit Ring Rot in China.</title>
        <authorList>
            <person name="Yu C."/>
            <person name="Diao Y."/>
            <person name="Lu Q."/>
            <person name="Zhao J."/>
            <person name="Cui S."/>
            <person name="Peng C."/>
            <person name="He B."/>
            <person name="Liu H."/>
        </authorList>
    </citation>
    <scope>NUCLEOTIDE SEQUENCE [LARGE SCALE GENOMIC DNA]</scope>
    <source>
        <strain evidence="2">Sdau11-99</strain>
    </source>
</reference>
<dbReference type="EMBL" id="WWBZ02000010">
    <property type="protein sequence ID" value="KAF4311353.1"/>
    <property type="molecule type" value="Genomic_DNA"/>
</dbReference>
<evidence type="ECO:0000313" key="3">
    <source>
        <dbReference type="Proteomes" id="UP000572817"/>
    </source>
</evidence>
<proteinExistence type="predicted"/>
<dbReference type="Gene3D" id="3.30.710.10">
    <property type="entry name" value="Potassium Channel Kv1.1, Chain A"/>
    <property type="match status" value="1"/>
</dbReference>
<comment type="caution">
    <text evidence="2">The sequence shown here is derived from an EMBL/GenBank/DDBJ whole genome shotgun (WGS) entry which is preliminary data.</text>
</comment>